<sequence>MSRLGPVITLTAGAVLAVGLGVASVIATPAARNEAANTAAEAPPATENAAEPTTEAQTAAPTAEQTAPKKIPKADYGGYVKGNGGLIALSVRDGKAIGYFCDGKAEAWFKGTESDGELRLAGFGGAKVTADLGGGRAKGWVAIGDHKWSFVAPTVVKPSGLYRATAIVRGAKLRAGWIVLKSPKGGFTQVGAAFEGDTQVPIPQLRGERPTAPVTVAGTTLYPKDVDGFIEEMQ</sequence>
<proteinExistence type="predicted"/>
<dbReference type="RefSeq" id="WP_344992466.1">
    <property type="nucleotide sequence ID" value="NZ_BAAAXV010000005.1"/>
</dbReference>
<organism evidence="2 3">
    <name type="scientific">Nonomuraea helvata</name>
    <dbReference type="NCBI Taxonomy" id="37484"/>
    <lineage>
        <taxon>Bacteria</taxon>
        <taxon>Bacillati</taxon>
        <taxon>Actinomycetota</taxon>
        <taxon>Actinomycetes</taxon>
        <taxon>Streptosporangiales</taxon>
        <taxon>Streptosporangiaceae</taxon>
        <taxon>Nonomuraea</taxon>
    </lineage>
</organism>
<protein>
    <recommendedName>
        <fullName evidence="4">Serine/threonine protein kinase</fullName>
    </recommendedName>
</protein>
<reference evidence="2 3" key="1">
    <citation type="submission" date="2024-09" db="EMBL/GenBank/DDBJ databases">
        <authorList>
            <person name="Sun Q."/>
            <person name="Mori K."/>
        </authorList>
    </citation>
    <scope>NUCLEOTIDE SEQUENCE [LARGE SCALE GENOMIC DNA]</scope>
    <source>
        <strain evidence="2 3">JCM 3143</strain>
    </source>
</reference>
<evidence type="ECO:0000313" key="3">
    <source>
        <dbReference type="Proteomes" id="UP001589532"/>
    </source>
</evidence>
<accession>A0ABV5RQL5</accession>
<name>A0ABV5RQL5_9ACTN</name>
<dbReference type="EMBL" id="JBHMBW010000002">
    <property type="protein sequence ID" value="MFB9621702.1"/>
    <property type="molecule type" value="Genomic_DNA"/>
</dbReference>
<gene>
    <name evidence="2" type="ORF">ACFFSA_01280</name>
</gene>
<evidence type="ECO:0000313" key="2">
    <source>
        <dbReference type="EMBL" id="MFB9621702.1"/>
    </source>
</evidence>
<keyword evidence="3" id="KW-1185">Reference proteome</keyword>
<feature type="region of interest" description="Disordered" evidence="1">
    <location>
        <begin position="36"/>
        <end position="68"/>
    </location>
</feature>
<evidence type="ECO:0000256" key="1">
    <source>
        <dbReference type="SAM" id="MobiDB-lite"/>
    </source>
</evidence>
<evidence type="ECO:0008006" key="4">
    <source>
        <dbReference type="Google" id="ProtNLM"/>
    </source>
</evidence>
<dbReference type="Proteomes" id="UP001589532">
    <property type="component" value="Unassembled WGS sequence"/>
</dbReference>
<comment type="caution">
    <text evidence="2">The sequence shown here is derived from an EMBL/GenBank/DDBJ whole genome shotgun (WGS) entry which is preliminary data.</text>
</comment>